<keyword evidence="2" id="KW-1185">Reference proteome</keyword>
<name>A0A9W7GLS9_9STRA</name>
<dbReference type="OrthoDB" id="192411at2759"/>
<organism evidence="1 2">
    <name type="scientific">Triparma columacea</name>
    <dbReference type="NCBI Taxonomy" id="722753"/>
    <lineage>
        <taxon>Eukaryota</taxon>
        <taxon>Sar</taxon>
        <taxon>Stramenopiles</taxon>
        <taxon>Ochrophyta</taxon>
        <taxon>Bolidophyceae</taxon>
        <taxon>Parmales</taxon>
        <taxon>Triparmaceae</taxon>
        <taxon>Triparma</taxon>
    </lineage>
</organism>
<reference evidence="2" key="1">
    <citation type="journal article" date="2023" name="Commun. Biol.">
        <title>Genome analysis of Parmales, the sister group of diatoms, reveals the evolutionary specialization of diatoms from phago-mixotrophs to photoautotrophs.</title>
        <authorList>
            <person name="Ban H."/>
            <person name="Sato S."/>
            <person name="Yoshikawa S."/>
            <person name="Yamada K."/>
            <person name="Nakamura Y."/>
            <person name="Ichinomiya M."/>
            <person name="Sato N."/>
            <person name="Blanc-Mathieu R."/>
            <person name="Endo H."/>
            <person name="Kuwata A."/>
            <person name="Ogata H."/>
        </authorList>
    </citation>
    <scope>NUCLEOTIDE SEQUENCE [LARGE SCALE GENOMIC DNA]</scope>
</reference>
<protein>
    <submittedName>
        <fullName evidence="1">Uncharacterized protein</fullName>
    </submittedName>
</protein>
<dbReference type="AlphaFoldDB" id="A0A9W7GLS9"/>
<accession>A0A9W7GLS9</accession>
<dbReference type="Proteomes" id="UP001165065">
    <property type="component" value="Unassembled WGS sequence"/>
</dbReference>
<gene>
    <name evidence="1" type="ORF">TrCOL_g11424</name>
</gene>
<dbReference type="EMBL" id="BRYA01000372">
    <property type="protein sequence ID" value="GMI48061.1"/>
    <property type="molecule type" value="Genomic_DNA"/>
</dbReference>
<evidence type="ECO:0000313" key="2">
    <source>
        <dbReference type="Proteomes" id="UP001165065"/>
    </source>
</evidence>
<proteinExistence type="predicted"/>
<evidence type="ECO:0000313" key="1">
    <source>
        <dbReference type="EMBL" id="GMI48061.1"/>
    </source>
</evidence>
<sequence length="142" mass="15715">MCGKRMTSYIVNVESSSKLINGILNMLGGFPQDTCSATSKVNKEMECDGKPCNACSEAWAEDCTDILVPSSFKVSKAMVRMVNLFGVTFKVKASGKLEGEEGEKELWCLDFRKPNEEDGPAFFVIESDKARKKKRKKGEGEL</sequence>
<comment type="caution">
    <text evidence="1">The sequence shown here is derived from an EMBL/GenBank/DDBJ whole genome shotgun (WGS) entry which is preliminary data.</text>
</comment>